<organism evidence="2 3">
    <name type="scientific">Archangium minus</name>
    <dbReference type="NCBI Taxonomy" id="83450"/>
    <lineage>
        <taxon>Bacteria</taxon>
        <taxon>Pseudomonadati</taxon>
        <taxon>Myxococcota</taxon>
        <taxon>Myxococcia</taxon>
        <taxon>Myxococcales</taxon>
        <taxon>Cystobacterineae</taxon>
        <taxon>Archangiaceae</taxon>
        <taxon>Archangium</taxon>
    </lineage>
</organism>
<dbReference type="Proteomes" id="UP001611383">
    <property type="component" value="Chromosome"/>
</dbReference>
<accession>A0ABY9WIM2</accession>
<keyword evidence="3" id="KW-1185">Reference proteome</keyword>
<proteinExistence type="predicted"/>
<feature type="compositionally biased region" description="Basic and acidic residues" evidence="1">
    <location>
        <begin position="1"/>
        <end position="12"/>
    </location>
</feature>
<evidence type="ECO:0000313" key="2">
    <source>
        <dbReference type="EMBL" id="WNG43138.1"/>
    </source>
</evidence>
<gene>
    <name evidence="2" type="ORF">F0U60_02760</name>
</gene>
<protein>
    <submittedName>
        <fullName evidence="2">Uncharacterized protein</fullName>
    </submittedName>
</protein>
<evidence type="ECO:0000313" key="3">
    <source>
        <dbReference type="Proteomes" id="UP001611383"/>
    </source>
</evidence>
<sequence>MVYGEEKVRDMTRSLLPSKNREAARHARALVHRAARRQSRVEMAQLARNPETFEDRAGLDADTTGEIRLVVSRRRGGDKLSPFIRWARATTRSLPQHSRMGHLRNLVPRGVIGDHALFHLSHEKDFEHPDVLAWLEARQRAWRASKRPPLLDPGEQAELLRALLRAPGGHRAFNQWLQVGHVTHYRTERRRRRCTCEPGCTVLEDVSIPVGPTRARSLLGEHDVLPFLAALWGPRDNGHGLWPTPRGPFAEQTETVDTFLRAFKEHHGDVAATAKALQLEWRMNWRRNSLAGAGRE</sequence>
<dbReference type="EMBL" id="CP043494">
    <property type="protein sequence ID" value="WNG43138.1"/>
    <property type="molecule type" value="Genomic_DNA"/>
</dbReference>
<feature type="region of interest" description="Disordered" evidence="1">
    <location>
        <begin position="1"/>
        <end position="22"/>
    </location>
</feature>
<reference evidence="2 3" key="1">
    <citation type="submission" date="2019-08" db="EMBL/GenBank/DDBJ databases">
        <title>Archangium and Cystobacter genomes.</title>
        <authorList>
            <person name="Chen I.-C.K."/>
            <person name="Wielgoss S."/>
        </authorList>
    </citation>
    <scope>NUCLEOTIDE SEQUENCE [LARGE SCALE GENOMIC DNA]</scope>
    <source>
        <strain evidence="2 3">Cbm 6</strain>
    </source>
</reference>
<name>A0ABY9WIM2_9BACT</name>
<evidence type="ECO:0000256" key="1">
    <source>
        <dbReference type="SAM" id="MobiDB-lite"/>
    </source>
</evidence>